<evidence type="ECO:0000313" key="2">
    <source>
        <dbReference type="EMBL" id="ABR67107.1"/>
    </source>
</evidence>
<feature type="region of interest" description="Disordered" evidence="1">
    <location>
        <begin position="63"/>
        <end position="85"/>
    </location>
</feature>
<evidence type="ECO:0000256" key="1">
    <source>
        <dbReference type="SAM" id="MobiDB-lite"/>
    </source>
</evidence>
<protein>
    <submittedName>
        <fullName evidence="2">Uncharacterized protein</fullName>
    </submittedName>
</protein>
<organism evidence="2">
    <name type="scientific">Arthrobacter sp. Chr15</name>
    <dbReference type="NCBI Taxonomy" id="447032"/>
    <lineage>
        <taxon>Bacteria</taxon>
        <taxon>Bacillati</taxon>
        <taxon>Actinomycetota</taxon>
        <taxon>Actinomycetes</taxon>
        <taxon>Micrococcales</taxon>
        <taxon>Micrococcaceae</taxon>
        <taxon>Arthrobacter</taxon>
    </lineage>
</organism>
<accession>A6YFU6</accession>
<feature type="compositionally biased region" description="Polar residues" evidence="1">
    <location>
        <begin position="71"/>
        <end position="85"/>
    </location>
</feature>
<reference evidence="2" key="1">
    <citation type="journal article" date="2008" name="Plasmid">
        <title>Comparative analysis of eight Arthrobacter plasmids.</title>
        <authorList>
            <person name="Jerke K."/>
            <person name="Nakatsu C.H."/>
            <person name="Beasley F."/>
            <person name="Konopka A."/>
        </authorList>
    </citation>
    <scope>NUCLEOTIDE SEQUENCE</scope>
    <source>
        <strain evidence="2">Chr15</strain>
        <plasmid evidence="2">pChr15</plasmid>
    </source>
</reference>
<proteinExistence type="predicted"/>
<dbReference type="AlphaFoldDB" id="A6YFU6"/>
<geneLocation type="plasmid" evidence="2">
    <name>pChr15</name>
</geneLocation>
<sequence>MVVGAYGIFDHPGHKLAEEPLLGTWQWRVSKATGKNVGEDSSRWNENLFKIYGIDPVHPSRASAARPASGWLNSFQRKTETPSSW</sequence>
<dbReference type="EMBL" id="EF495212">
    <property type="protein sequence ID" value="ABR67107.1"/>
    <property type="molecule type" value="Genomic_DNA"/>
</dbReference>
<name>A6YFU6_9MICC</name>
<keyword evidence="2" id="KW-0614">Plasmid</keyword>